<gene>
    <name evidence="1" type="ORF">BTO20_19435</name>
</gene>
<evidence type="ECO:0000313" key="1">
    <source>
        <dbReference type="EMBL" id="ART70447.1"/>
    </source>
</evidence>
<dbReference type="EMBL" id="CP020809">
    <property type="protein sequence ID" value="ART70447.1"/>
    <property type="molecule type" value="Genomic_DNA"/>
</dbReference>
<dbReference type="Proteomes" id="UP000195331">
    <property type="component" value="Chromosome"/>
</dbReference>
<dbReference type="OrthoDB" id="9900399at2"/>
<dbReference type="AlphaFoldDB" id="A0A1Y0C5S3"/>
<sequence>MIDAIRYGESVFAPRRGRSPRRDDTDAVSMNLTVSASTDGPDDAETLALILESVASQIRAGGGDPVHDDGEFDVTAGGQKQQVFLSFVAR</sequence>
<evidence type="ECO:0000313" key="2">
    <source>
        <dbReference type="Proteomes" id="UP000195331"/>
    </source>
</evidence>
<keyword evidence="2" id="KW-1185">Reference proteome</keyword>
<organism evidence="1 2">
    <name type="scientific">Mycobacterium dioxanotrophicus</name>
    <dbReference type="NCBI Taxonomy" id="482462"/>
    <lineage>
        <taxon>Bacteria</taxon>
        <taxon>Bacillati</taxon>
        <taxon>Actinomycetota</taxon>
        <taxon>Actinomycetes</taxon>
        <taxon>Mycobacteriales</taxon>
        <taxon>Mycobacteriaceae</taxon>
        <taxon>Mycobacterium</taxon>
    </lineage>
</organism>
<dbReference type="KEGG" id="mdx:BTO20_19435"/>
<proteinExistence type="predicted"/>
<protein>
    <submittedName>
        <fullName evidence="1">Uncharacterized protein</fullName>
    </submittedName>
</protein>
<accession>A0A1Y0C5S3</accession>
<reference evidence="1 2" key="1">
    <citation type="submission" date="2017-04" db="EMBL/GenBank/DDBJ databases">
        <title>Whole Genome Sequence of 1,4-Dioxane Degrading Bacterium Mycobacterium dioxanotrophicus PH-06.</title>
        <authorList>
            <person name="He Y."/>
        </authorList>
    </citation>
    <scope>NUCLEOTIDE SEQUENCE [LARGE SCALE GENOMIC DNA]</scope>
    <source>
        <strain evidence="1 2">PH-06</strain>
    </source>
</reference>
<name>A0A1Y0C5S3_9MYCO</name>